<dbReference type="Proteomes" id="UP001218218">
    <property type="component" value="Unassembled WGS sequence"/>
</dbReference>
<sequence length="367" mass="40448">MSTEHLNRSSLDDVPHPVRFRARPSRLCQAKLYSACGKIPDAILRPKRAPPDYHRALDLERAPHAADAAPLTVYIRAVPRDLRACSIALFQIHGTSFRFPRPASPRSTLDFCAPIFIYVLRRLSSGAQISAVSRTRLHLTQNTDPPCLPIRPIAPAIAGSLPRAADTTTLALRHGDLDWICEDKWSCGAVSVRARANGVHMRGIDVSATPFRAIACLDARTTGSAWARDVWLVRVVLALLYAPSSRWDSSCSRNERMESEASWNGAQSMTSWGGWTTDDESGAVVRRIQFPACSSRLLATSPLQAGIDARVCCERFGARGGALLVARLHPRGYTFPIPAALRPRSRYPHSDMGDALWEVEHRGVEET</sequence>
<organism evidence="1 2">
    <name type="scientific">Mycena albidolilacea</name>
    <dbReference type="NCBI Taxonomy" id="1033008"/>
    <lineage>
        <taxon>Eukaryota</taxon>
        <taxon>Fungi</taxon>
        <taxon>Dikarya</taxon>
        <taxon>Basidiomycota</taxon>
        <taxon>Agaricomycotina</taxon>
        <taxon>Agaricomycetes</taxon>
        <taxon>Agaricomycetidae</taxon>
        <taxon>Agaricales</taxon>
        <taxon>Marasmiineae</taxon>
        <taxon>Mycenaceae</taxon>
        <taxon>Mycena</taxon>
    </lineage>
</organism>
<dbReference type="EMBL" id="JARIHO010000019">
    <property type="protein sequence ID" value="KAJ7347495.1"/>
    <property type="molecule type" value="Genomic_DNA"/>
</dbReference>
<dbReference type="AlphaFoldDB" id="A0AAD7A186"/>
<keyword evidence="2" id="KW-1185">Reference proteome</keyword>
<accession>A0AAD7A186</accession>
<protein>
    <submittedName>
        <fullName evidence="1">Uncharacterized protein</fullName>
    </submittedName>
</protein>
<evidence type="ECO:0000313" key="1">
    <source>
        <dbReference type="EMBL" id="KAJ7347495.1"/>
    </source>
</evidence>
<comment type="caution">
    <text evidence="1">The sequence shown here is derived from an EMBL/GenBank/DDBJ whole genome shotgun (WGS) entry which is preliminary data.</text>
</comment>
<name>A0AAD7A186_9AGAR</name>
<reference evidence="1" key="1">
    <citation type="submission" date="2023-03" db="EMBL/GenBank/DDBJ databases">
        <title>Massive genome expansion in bonnet fungi (Mycena s.s.) driven by repeated elements and novel gene families across ecological guilds.</title>
        <authorList>
            <consortium name="Lawrence Berkeley National Laboratory"/>
            <person name="Harder C.B."/>
            <person name="Miyauchi S."/>
            <person name="Viragh M."/>
            <person name="Kuo A."/>
            <person name="Thoen E."/>
            <person name="Andreopoulos B."/>
            <person name="Lu D."/>
            <person name="Skrede I."/>
            <person name="Drula E."/>
            <person name="Henrissat B."/>
            <person name="Morin E."/>
            <person name="Kohler A."/>
            <person name="Barry K."/>
            <person name="LaButti K."/>
            <person name="Morin E."/>
            <person name="Salamov A."/>
            <person name="Lipzen A."/>
            <person name="Mereny Z."/>
            <person name="Hegedus B."/>
            <person name="Baldrian P."/>
            <person name="Stursova M."/>
            <person name="Weitz H."/>
            <person name="Taylor A."/>
            <person name="Grigoriev I.V."/>
            <person name="Nagy L.G."/>
            <person name="Martin F."/>
            <person name="Kauserud H."/>
        </authorList>
    </citation>
    <scope>NUCLEOTIDE SEQUENCE</scope>
    <source>
        <strain evidence="1">CBHHK002</strain>
    </source>
</reference>
<proteinExistence type="predicted"/>
<evidence type="ECO:0000313" key="2">
    <source>
        <dbReference type="Proteomes" id="UP001218218"/>
    </source>
</evidence>
<gene>
    <name evidence="1" type="ORF">DFH08DRAFT_1080428</name>
</gene>